<organism evidence="2 3">
    <name type="scientific">Oedothorax gibbosus</name>
    <dbReference type="NCBI Taxonomy" id="931172"/>
    <lineage>
        <taxon>Eukaryota</taxon>
        <taxon>Metazoa</taxon>
        <taxon>Ecdysozoa</taxon>
        <taxon>Arthropoda</taxon>
        <taxon>Chelicerata</taxon>
        <taxon>Arachnida</taxon>
        <taxon>Araneae</taxon>
        <taxon>Araneomorphae</taxon>
        <taxon>Entelegynae</taxon>
        <taxon>Araneoidea</taxon>
        <taxon>Linyphiidae</taxon>
        <taxon>Erigoninae</taxon>
        <taxon>Oedothorax</taxon>
    </lineage>
</organism>
<keyword evidence="3" id="KW-1185">Reference proteome</keyword>
<dbReference type="EMBL" id="JAFNEN010000778">
    <property type="protein sequence ID" value="KAG8177439.1"/>
    <property type="molecule type" value="Genomic_DNA"/>
</dbReference>
<name>A0AAV6U0I2_9ARAC</name>
<feature type="region of interest" description="Disordered" evidence="1">
    <location>
        <begin position="27"/>
        <end position="57"/>
    </location>
</feature>
<reference evidence="2 3" key="1">
    <citation type="journal article" date="2022" name="Nat. Ecol. Evol.">
        <title>A masculinizing supergene underlies an exaggerated male reproductive morph in a spider.</title>
        <authorList>
            <person name="Hendrickx F."/>
            <person name="De Corte Z."/>
            <person name="Sonet G."/>
            <person name="Van Belleghem S.M."/>
            <person name="Kostlbacher S."/>
            <person name="Vangestel C."/>
        </authorList>
    </citation>
    <scope>NUCLEOTIDE SEQUENCE [LARGE SCALE GENOMIC DNA]</scope>
    <source>
        <strain evidence="2">W744_W776</strain>
    </source>
</reference>
<sequence>MLEDFLCKLNSPALSHSVLFVSSFNLEEQNERPSLDNYSDEEESENTSLESDDFENDENVNFSARGLRSYHLSKFTPPSTHSSLEEKLEFVQKHLIQPQAGQNLDLPTTD</sequence>
<feature type="compositionally biased region" description="Acidic residues" evidence="1">
    <location>
        <begin position="38"/>
        <end position="57"/>
    </location>
</feature>
<proteinExistence type="predicted"/>
<evidence type="ECO:0000313" key="2">
    <source>
        <dbReference type="EMBL" id="KAG8177439.1"/>
    </source>
</evidence>
<dbReference type="AlphaFoldDB" id="A0AAV6U0I2"/>
<evidence type="ECO:0000313" key="3">
    <source>
        <dbReference type="Proteomes" id="UP000827092"/>
    </source>
</evidence>
<evidence type="ECO:0000256" key="1">
    <source>
        <dbReference type="SAM" id="MobiDB-lite"/>
    </source>
</evidence>
<dbReference type="Proteomes" id="UP000827092">
    <property type="component" value="Unassembled WGS sequence"/>
</dbReference>
<accession>A0AAV6U0I2</accession>
<comment type="caution">
    <text evidence="2">The sequence shown here is derived from an EMBL/GenBank/DDBJ whole genome shotgun (WGS) entry which is preliminary data.</text>
</comment>
<protein>
    <submittedName>
        <fullName evidence="2">Uncharacterized protein</fullName>
    </submittedName>
</protein>
<gene>
    <name evidence="2" type="ORF">JTE90_008623</name>
</gene>